<evidence type="ECO:0000256" key="3">
    <source>
        <dbReference type="ARBA" id="ARBA00022516"/>
    </source>
</evidence>
<gene>
    <name evidence="10" type="primary">mvaD</name>
    <name evidence="10" type="ORF">QQA45_01395</name>
</gene>
<dbReference type="InterPro" id="IPR041431">
    <property type="entry name" value="Mvd1_C"/>
</dbReference>
<dbReference type="PANTHER" id="PTHR10977">
    <property type="entry name" value="DIPHOSPHOMEVALONATE DECARBOXYLASE"/>
    <property type="match status" value="1"/>
</dbReference>
<dbReference type="PANTHER" id="PTHR10977:SF3">
    <property type="entry name" value="DIPHOSPHOMEVALONATE DECARBOXYLASE"/>
    <property type="match status" value="1"/>
</dbReference>
<dbReference type="EMBL" id="JASSPP010000001">
    <property type="protein sequence ID" value="MDK9580179.1"/>
    <property type="molecule type" value="Genomic_DNA"/>
</dbReference>
<dbReference type="SUPFAM" id="SSF55060">
    <property type="entry name" value="GHMP Kinase, C-terminal domain"/>
    <property type="match status" value="1"/>
</dbReference>
<dbReference type="GO" id="GO:0004163">
    <property type="term" value="F:diphosphomevalonate decarboxylase activity"/>
    <property type="evidence" value="ECO:0007669"/>
    <property type="project" value="UniProtKB-EC"/>
</dbReference>
<keyword evidence="6" id="KW-0443">Lipid metabolism</keyword>
<organism evidence="10 11">
    <name type="scientific">Sneathia sanguinegens</name>
    <dbReference type="NCBI Taxonomy" id="40543"/>
    <lineage>
        <taxon>Bacteria</taxon>
        <taxon>Fusobacteriati</taxon>
        <taxon>Fusobacteriota</taxon>
        <taxon>Fusobacteriia</taxon>
        <taxon>Fusobacteriales</taxon>
        <taxon>Leptotrichiaceae</taxon>
        <taxon>Sneathia</taxon>
    </lineage>
</organism>
<evidence type="ECO:0000256" key="4">
    <source>
        <dbReference type="ARBA" id="ARBA00022741"/>
    </source>
</evidence>
<dbReference type="Gene3D" id="3.30.70.890">
    <property type="entry name" value="GHMP kinase, C-terminal domain"/>
    <property type="match status" value="1"/>
</dbReference>
<proteinExistence type="inferred from homology"/>
<dbReference type="InterPro" id="IPR020568">
    <property type="entry name" value="Ribosomal_Su5_D2-typ_SF"/>
</dbReference>
<dbReference type="Gene3D" id="3.30.230.10">
    <property type="match status" value="1"/>
</dbReference>
<dbReference type="InterPro" id="IPR014721">
    <property type="entry name" value="Ribsml_uS5_D2-typ_fold_subgr"/>
</dbReference>
<keyword evidence="3" id="KW-0444">Lipid biosynthesis</keyword>
<keyword evidence="5" id="KW-0067">ATP-binding</keyword>
<dbReference type="InterPro" id="IPR005935">
    <property type="entry name" value="Mev_decarb"/>
</dbReference>
<dbReference type="NCBIfam" id="TIGR01240">
    <property type="entry name" value="mevDPdecarb"/>
    <property type="match status" value="1"/>
</dbReference>
<dbReference type="SUPFAM" id="SSF54211">
    <property type="entry name" value="Ribosomal protein S5 domain 2-like"/>
    <property type="match status" value="1"/>
</dbReference>
<evidence type="ECO:0000256" key="2">
    <source>
        <dbReference type="ARBA" id="ARBA00012296"/>
    </source>
</evidence>
<evidence type="ECO:0000256" key="1">
    <source>
        <dbReference type="ARBA" id="ARBA00008831"/>
    </source>
</evidence>
<dbReference type="Proteomes" id="UP001225134">
    <property type="component" value="Unassembled WGS sequence"/>
</dbReference>
<evidence type="ECO:0000256" key="7">
    <source>
        <dbReference type="ARBA" id="ARBA00023239"/>
    </source>
</evidence>
<accession>A0ABT7HJ58</accession>
<dbReference type="Pfam" id="PF18376">
    <property type="entry name" value="MDD_C"/>
    <property type="match status" value="1"/>
</dbReference>
<reference evidence="10 11" key="1">
    <citation type="submission" date="2023-06" db="EMBL/GenBank/DDBJ databases">
        <title>Antibody response to the Sneathia vaginalis cytopathogenic toxin A during pregnancy.</title>
        <authorList>
            <person name="Mccoy Z.T."/>
            <person name="Serrano M.G."/>
            <person name="Spaine K."/>
            <person name="Edwards D.J."/>
            <person name="Buck G.A."/>
            <person name="Jefferson K."/>
        </authorList>
    </citation>
    <scope>NUCLEOTIDE SEQUENCE [LARGE SCALE GENOMIC DNA]</scope>
    <source>
        <strain evidence="10 11">CCUG 42621</strain>
    </source>
</reference>
<dbReference type="InterPro" id="IPR029765">
    <property type="entry name" value="Mev_diP_decarb"/>
</dbReference>
<evidence type="ECO:0000256" key="6">
    <source>
        <dbReference type="ARBA" id="ARBA00023098"/>
    </source>
</evidence>
<evidence type="ECO:0000313" key="10">
    <source>
        <dbReference type="EMBL" id="MDK9580179.1"/>
    </source>
</evidence>
<dbReference type="InterPro" id="IPR036554">
    <property type="entry name" value="GHMP_kinase_C_sf"/>
</dbReference>
<dbReference type="Pfam" id="PF22700">
    <property type="entry name" value="MVD-like_N"/>
    <property type="match status" value="1"/>
</dbReference>
<feature type="domain" description="Diphosphomevalonate decarboxylase-like N-terminal" evidence="9">
    <location>
        <begin position="7"/>
        <end position="142"/>
    </location>
</feature>
<dbReference type="RefSeq" id="WP_285152554.1">
    <property type="nucleotide sequence ID" value="NZ_JASSPP010000001.1"/>
</dbReference>
<dbReference type="InterPro" id="IPR053859">
    <property type="entry name" value="MVD-like_N"/>
</dbReference>
<evidence type="ECO:0000313" key="11">
    <source>
        <dbReference type="Proteomes" id="UP001225134"/>
    </source>
</evidence>
<comment type="similarity">
    <text evidence="1">Belongs to the diphosphomevalonate decarboxylase family.</text>
</comment>
<evidence type="ECO:0000256" key="5">
    <source>
        <dbReference type="ARBA" id="ARBA00022840"/>
    </source>
</evidence>
<feature type="domain" description="Mvd1 C-terminal" evidence="8">
    <location>
        <begin position="163"/>
        <end position="295"/>
    </location>
</feature>
<dbReference type="PIRSF" id="PIRSF015950">
    <property type="entry name" value="Mev_P_decrbx"/>
    <property type="match status" value="1"/>
</dbReference>
<evidence type="ECO:0000259" key="8">
    <source>
        <dbReference type="Pfam" id="PF18376"/>
    </source>
</evidence>
<protein>
    <recommendedName>
        <fullName evidence="2">diphosphomevalonate decarboxylase</fullName>
        <ecNumber evidence="2">4.1.1.33</ecNumber>
    </recommendedName>
</protein>
<comment type="caution">
    <text evidence="10">The sequence shown here is derived from an EMBL/GenBank/DDBJ whole genome shotgun (WGS) entry which is preliminary data.</text>
</comment>
<dbReference type="EC" id="4.1.1.33" evidence="2"/>
<keyword evidence="7 10" id="KW-0456">Lyase</keyword>
<keyword evidence="11" id="KW-1185">Reference proteome</keyword>
<sequence length="300" mass="34509">MDSKSIAYMNIAMIKYWCKNKYDPYLKPLVSSISLLSKKFYTETKIEKNSSDIFILNGKIQNEEETKKIFSFVNKIVPKREKIKIVSKNTMPTAAGLASSASAYCALTKELNRYFNLNFNKQKIAKVASIGSGSASRSLYNICAFTKYGDIYEIKSKLNLAMFVILISKDKKKISSRLAMQRCKETSPLIGTWMKNNEIYFKNAKRALKNNNFNTLGENMEKSTELMHLTMKTASPSFTYLNEESEKAIEYVKKIRENRGIEIYYTTDAGPNVKVLFQEKDRKKVYDILEKQFGKRIVVC</sequence>
<evidence type="ECO:0000259" key="9">
    <source>
        <dbReference type="Pfam" id="PF22700"/>
    </source>
</evidence>
<name>A0ABT7HJ58_9FUSO</name>
<keyword evidence="4" id="KW-0547">Nucleotide-binding</keyword>